<sequence>MAFTQSNRQLQVKTPLGPDELLILKMEAREELGRLYEFTVDLLSDNESISADDLLGKKMTVEMDMVNTTKRYFDGYVSRFTQIGHMAFFAHYRATLRPWFWLLTQTSDCRIFQNKTVPDIVKEVFGENGFSDFEERLSGSYREWEYCVQYRETDFNFVSRLLEQEGIYYFFKHEAGKHTLVLCDDYGSHRVLEAYSEIPYLPPTEAGSSRFRDYIHSWRFSKSVRPGKYVHTDYDFKKPKSDLLRNALQSRSHSYAEYEIYDYPGEYEVPSDGEGYAKHRIQELQAGHEVLEGKGNARGVTTGGLFTMTEHPRGDQNREYLITGASYSLHADAFESVAEIAQGPLYVCEFSCMDSKEIFRTARTTPKPMVQGPQTAVVVGPAGEEIYTDEYGRVKLHFHWDRYDSRDENSSCWVRVAQVWAGKNWGAMHIPRIGQEVIVDFLEGDPDRPIVTGRVYNADQMPPYGLPANMTQSGIKSRSTKGGSGDNFNEIRFEDKKGSEELYIHAEKNHTNITENSRNENVGYNRSLTVGHDKTETVNNDKTITVAKNHTETVGLNMSETVGVDRTETVGSNKSETVAINSTETVGAIKALTIGGLYQVSVGGAMNETVAGAKAEEVGGVKLETVAGDRKASVGGDRGESVGGDLTEEVDGKKECTIKGKYSIDTQDEFKLEAATKIVMKTGAASISMEPSGKIEVSGTDVTFKTAAGKVHIDPGGIITIKGTMVKINT</sequence>
<dbReference type="InterPro" id="IPR006531">
    <property type="entry name" value="Gp5/Vgr_OB"/>
</dbReference>
<evidence type="ECO:0000259" key="5">
    <source>
        <dbReference type="Pfam" id="PF22178"/>
    </source>
</evidence>
<accession>A0A944MB43</accession>
<comment type="similarity">
    <text evidence="2">Belongs to the VgrG protein family.</text>
</comment>
<evidence type="ECO:0000259" key="4">
    <source>
        <dbReference type="Pfam" id="PF04717"/>
    </source>
</evidence>
<comment type="caution">
    <text evidence="6">The sequence shown here is derived from an EMBL/GenBank/DDBJ whole genome shotgun (WGS) entry which is preliminary data.</text>
</comment>
<dbReference type="Gene3D" id="3.55.50.10">
    <property type="entry name" value="Baseplate protein-like domains"/>
    <property type="match status" value="1"/>
</dbReference>
<dbReference type="SUPFAM" id="SSF69279">
    <property type="entry name" value="Phage tail proteins"/>
    <property type="match status" value="2"/>
</dbReference>
<dbReference type="Gene3D" id="4.10.220.110">
    <property type="match status" value="1"/>
</dbReference>
<dbReference type="SUPFAM" id="SSF69349">
    <property type="entry name" value="Phage fibre proteins"/>
    <property type="match status" value="2"/>
</dbReference>
<evidence type="ECO:0000256" key="3">
    <source>
        <dbReference type="ARBA" id="ARBA00022525"/>
    </source>
</evidence>
<dbReference type="NCBIfam" id="TIGR03361">
    <property type="entry name" value="VI_Rhs_Vgr"/>
    <property type="match status" value="1"/>
</dbReference>
<comment type="subcellular location">
    <subcellularLocation>
        <location evidence="1">Secreted</location>
    </subcellularLocation>
</comment>
<feature type="domain" description="Gp5/Type VI secretion system Vgr C-terminal trimerisation" evidence="5">
    <location>
        <begin position="473"/>
        <end position="579"/>
    </location>
</feature>
<name>A0A944MB43_9GAMM</name>
<dbReference type="InterPro" id="IPR050708">
    <property type="entry name" value="T6SS_VgrG/RHS"/>
</dbReference>
<dbReference type="InterPro" id="IPR006533">
    <property type="entry name" value="T6SS_Vgr_RhsGE"/>
</dbReference>
<organism evidence="6 7">
    <name type="scientific">Candidatus Thiodiazotropha taylori</name>
    <dbReference type="NCBI Taxonomy" id="2792791"/>
    <lineage>
        <taxon>Bacteria</taxon>
        <taxon>Pseudomonadati</taxon>
        <taxon>Pseudomonadota</taxon>
        <taxon>Gammaproteobacteria</taxon>
        <taxon>Chromatiales</taxon>
        <taxon>Sedimenticolaceae</taxon>
        <taxon>Candidatus Thiodiazotropha</taxon>
    </lineage>
</organism>
<proteinExistence type="inferred from homology"/>
<keyword evidence="3" id="KW-0964">Secreted</keyword>
<dbReference type="NCBIfam" id="TIGR01646">
    <property type="entry name" value="vgr_GE"/>
    <property type="match status" value="1"/>
</dbReference>
<evidence type="ECO:0000256" key="1">
    <source>
        <dbReference type="ARBA" id="ARBA00004613"/>
    </source>
</evidence>
<evidence type="ECO:0000256" key="2">
    <source>
        <dbReference type="ARBA" id="ARBA00005558"/>
    </source>
</evidence>
<reference evidence="6 7" key="1">
    <citation type="submission" date="2021-05" db="EMBL/GenBank/DDBJ databases">
        <title>Genetic and Functional Diversity in Clade A Lucinid endosymbionts from the Bahamas.</title>
        <authorList>
            <person name="Giani N.M."/>
            <person name="Engel A.S."/>
            <person name="Campbell B.J."/>
        </authorList>
    </citation>
    <scope>NUCLEOTIDE SEQUENCE [LARGE SCALE GENOMIC DNA]</scope>
    <source>
        <strain evidence="6">LUC16012Gg_MoonRockCtena</strain>
    </source>
</reference>
<dbReference type="Gene3D" id="2.30.110.50">
    <property type="match status" value="1"/>
</dbReference>
<dbReference type="InterPro" id="IPR037026">
    <property type="entry name" value="Vgr_OB-fold_dom_sf"/>
</dbReference>
<dbReference type="PANTHER" id="PTHR32305">
    <property type="match status" value="1"/>
</dbReference>
<evidence type="ECO:0000313" key="7">
    <source>
        <dbReference type="Proteomes" id="UP000770889"/>
    </source>
</evidence>
<dbReference type="Pfam" id="PF04717">
    <property type="entry name" value="Phage_base_V"/>
    <property type="match status" value="1"/>
</dbReference>
<dbReference type="SUPFAM" id="SSF69255">
    <property type="entry name" value="gp5 N-terminal domain-like"/>
    <property type="match status" value="1"/>
</dbReference>
<dbReference type="FunFam" id="2.40.50.230:FF:000001">
    <property type="entry name" value="Type VI secretion protein VgrG"/>
    <property type="match status" value="1"/>
</dbReference>
<dbReference type="Pfam" id="PF22178">
    <property type="entry name" value="Gp5_trimer_C"/>
    <property type="match status" value="1"/>
</dbReference>
<dbReference type="AlphaFoldDB" id="A0A944MB43"/>
<dbReference type="InterPro" id="IPR054030">
    <property type="entry name" value="Gp5_Vgr_C"/>
</dbReference>
<evidence type="ECO:0000313" key="6">
    <source>
        <dbReference type="EMBL" id="MBT2990711.1"/>
    </source>
</evidence>
<dbReference type="Pfam" id="PF05954">
    <property type="entry name" value="Phage_GPD"/>
    <property type="match status" value="1"/>
</dbReference>
<dbReference type="Proteomes" id="UP000770889">
    <property type="component" value="Unassembled WGS sequence"/>
</dbReference>
<feature type="domain" description="Gp5/Type VI secretion system Vgr protein OB-fold" evidence="4">
    <location>
        <begin position="389"/>
        <end position="456"/>
    </location>
</feature>
<dbReference type="FunFam" id="3.55.50.10:FF:000001">
    <property type="entry name" value="Actin cross-linking toxin VgrG1"/>
    <property type="match status" value="1"/>
</dbReference>
<dbReference type="InterPro" id="IPR017847">
    <property type="entry name" value="T6SS_RhsGE_Vgr_subset"/>
</dbReference>
<protein>
    <submittedName>
        <fullName evidence="6">Type VI secretion system tip protein VgrG</fullName>
    </submittedName>
</protein>
<dbReference type="GO" id="GO:0005576">
    <property type="term" value="C:extracellular region"/>
    <property type="evidence" value="ECO:0007669"/>
    <property type="project" value="UniProtKB-SubCell"/>
</dbReference>
<dbReference type="PANTHER" id="PTHR32305:SF15">
    <property type="entry name" value="PROTEIN RHSA-RELATED"/>
    <property type="match status" value="1"/>
</dbReference>
<dbReference type="EMBL" id="JAHHGM010000020">
    <property type="protein sequence ID" value="MBT2990711.1"/>
    <property type="molecule type" value="Genomic_DNA"/>
</dbReference>
<dbReference type="Gene3D" id="2.40.50.230">
    <property type="entry name" value="Gp5 N-terminal domain"/>
    <property type="match status" value="1"/>
</dbReference>
<gene>
    <name evidence="6" type="primary">VgrG</name>
    <name evidence="6" type="ORF">KME65_17280</name>
</gene>